<dbReference type="SUPFAM" id="SSF52833">
    <property type="entry name" value="Thioredoxin-like"/>
    <property type="match status" value="1"/>
</dbReference>
<dbReference type="InterPro" id="IPR036282">
    <property type="entry name" value="Glutathione-S-Trfase_C_sf"/>
</dbReference>
<dbReference type="InterPro" id="IPR010987">
    <property type="entry name" value="Glutathione-S-Trfase_C-like"/>
</dbReference>
<dbReference type="CDD" id="cd03191">
    <property type="entry name" value="GST_C_Zeta"/>
    <property type="match status" value="1"/>
</dbReference>
<proteinExistence type="inferred from homology"/>
<dbReference type="PANTHER" id="PTHR42673">
    <property type="entry name" value="MALEYLACETOACETATE ISOMERASE"/>
    <property type="match status" value="1"/>
</dbReference>
<dbReference type="GO" id="GO:0004364">
    <property type="term" value="F:glutathione transferase activity"/>
    <property type="evidence" value="ECO:0007669"/>
    <property type="project" value="TreeGrafter"/>
</dbReference>
<keyword evidence="5" id="KW-1185">Reference proteome</keyword>
<keyword evidence="4" id="KW-0413">Isomerase</keyword>
<reference evidence="4 5" key="1">
    <citation type="submission" date="2019-09" db="EMBL/GenBank/DDBJ databases">
        <title>Parvibaculum sedimenti sp. nov., isolated from sediment.</title>
        <authorList>
            <person name="Wang Y."/>
        </authorList>
    </citation>
    <scope>NUCLEOTIDE SEQUENCE [LARGE SCALE GENOMIC DNA]</scope>
    <source>
        <strain evidence="4 5">HXT-9</strain>
    </source>
</reference>
<dbReference type="PROSITE" id="PS50404">
    <property type="entry name" value="GST_NTER"/>
    <property type="match status" value="1"/>
</dbReference>
<dbReference type="InterPro" id="IPR005955">
    <property type="entry name" value="GST_Zeta"/>
</dbReference>
<dbReference type="Gene3D" id="3.40.30.10">
    <property type="entry name" value="Glutaredoxin"/>
    <property type="match status" value="1"/>
</dbReference>
<dbReference type="InterPro" id="IPR034330">
    <property type="entry name" value="GST_Zeta_C"/>
</dbReference>
<dbReference type="GO" id="GO:0016034">
    <property type="term" value="F:maleylacetoacetate isomerase activity"/>
    <property type="evidence" value="ECO:0007669"/>
    <property type="project" value="UniProtKB-EC"/>
</dbReference>
<dbReference type="InterPro" id="IPR036249">
    <property type="entry name" value="Thioredoxin-like_sf"/>
</dbReference>
<gene>
    <name evidence="4" type="primary">maiA</name>
    <name evidence="4" type="ORF">F2P47_00045</name>
</gene>
<organism evidence="4 5">
    <name type="scientific">Parvibaculum sedimenti</name>
    <dbReference type="NCBI Taxonomy" id="2608632"/>
    <lineage>
        <taxon>Bacteria</taxon>
        <taxon>Pseudomonadati</taxon>
        <taxon>Pseudomonadota</taxon>
        <taxon>Alphaproteobacteria</taxon>
        <taxon>Hyphomicrobiales</taxon>
        <taxon>Parvibaculaceae</taxon>
        <taxon>Parvibaculum</taxon>
    </lineage>
</organism>
<dbReference type="GO" id="GO:0005737">
    <property type="term" value="C:cytoplasm"/>
    <property type="evidence" value="ECO:0007669"/>
    <property type="project" value="InterPro"/>
</dbReference>
<evidence type="ECO:0000259" key="2">
    <source>
        <dbReference type="PROSITE" id="PS50404"/>
    </source>
</evidence>
<dbReference type="AlphaFoldDB" id="A0A6N6VLA0"/>
<sequence length="215" mass="24659">MRLYNFFRNSAGYRVRAVLNLKNIPYEHVSIDIRPPVEAQFSEEFRKVNPLALIPALEHDGKIITQSSAIIEYLEELFPEPSVFPKDAVLRAQSRAFAASVAAETHALLNMRVFKFLDKELALPQAHRDKWYAHWAHKGFSALESMLRNGPDTQFAYADYPTVADIFLVPQYYNLRRIKMDLSAYPRLGEIVARCEALPAFQKAAPEAQPDYDDR</sequence>
<dbReference type="EMBL" id="WESC01000001">
    <property type="protein sequence ID" value="KAB7742568.1"/>
    <property type="molecule type" value="Genomic_DNA"/>
</dbReference>
<dbReference type="NCBIfam" id="TIGR01262">
    <property type="entry name" value="maiA"/>
    <property type="match status" value="1"/>
</dbReference>
<dbReference type="InterPro" id="IPR004045">
    <property type="entry name" value="Glutathione_S-Trfase_N"/>
</dbReference>
<dbReference type="Gene3D" id="1.20.1050.10">
    <property type="match status" value="1"/>
</dbReference>
<protein>
    <submittedName>
        <fullName evidence="4">Maleylacetoacetate isomerase</fullName>
        <ecNumber evidence="4">5.2.1.2</ecNumber>
    </submittedName>
</protein>
<feature type="domain" description="GST C-terminal" evidence="3">
    <location>
        <begin position="87"/>
        <end position="214"/>
    </location>
</feature>
<dbReference type="Pfam" id="PF13417">
    <property type="entry name" value="GST_N_3"/>
    <property type="match status" value="1"/>
</dbReference>
<dbReference type="PANTHER" id="PTHR42673:SF4">
    <property type="entry name" value="MALEYLACETOACETATE ISOMERASE"/>
    <property type="match status" value="1"/>
</dbReference>
<evidence type="ECO:0000259" key="3">
    <source>
        <dbReference type="PROSITE" id="PS50405"/>
    </source>
</evidence>
<dbReference type="GO" id="GO:0006559">
    <property type="term" value="P:L-phenylalanine catabolic process"/>
    <property type="evidence" value="ECO:0007669"/>
    <property type="project" value="TreeGrafter"/>
</dbReference>
<evidence type="ECO:0000256" key="1">
    <source>
        <dbReference type="ARBA" id="ARBA00010007"/>
    </source>
</evidence>
<name>A0A6N6VLA0_9HYPH</name>
<dbReference type="RefSeq" id="WP_152214119.1">
    <property type="nucleotide sequence ID" value="NZ_JBAQYD010000026.1"/>
</dbReference>
<dbReference type="SFLD" id="SFLDS00019">
    <property type="entry name" value="Glutathione_Transferase_(cytos"/>
    <property type="match status" value="1"/>
</dbReference>
<dbReference type="GO" id="GO:0006749">
    <property type="term" value="P:glutathione metabolic process"/>
    <property type="evidence" value="ECO:0007669"/>
    <property type="project" value="TreeGrafter"/>
</dbReference>
<comment type="caution">
    <text evidence="4">The sequence shown here is derived from an EMBL/GenBank/DDBJ whole genome shotgun (WGS) entry which is preliminary data.</text>
</comment>
<dbReference type="PROSITE" id="PS50405">
    <property type="entry name" value="GST_CTER"/>
    <property type="match status" value="1"/>
</dbReference>
<dbReference type="SFLD" id="SFLDG00358">
    <property type="entry name" value="Main_(cytGST)"/>
    <property type="match status" value="1"/>
</dbReference>
<feature type="domain" description="GST N-terminal" evidence="2">
    <location>
        <begin position="1"/>
        <end position="82"/>
    </location>
</feature>
<comment type="similarity">
    <text evidence="1">Belongs to the GST superfamily. Zeta family.</text>
</comment>
<evidence type="ECO:0000313" key="4">
    <source>
        <dbReference type="EMBL" id="KAB7742568.1"/>
    </source>
</evidence>
<dbReference type="EC" id="5.2.1.2" evidence="4"/>
<dbReference type="Proteomes" id="UP000468901">
    <property type="component" value="Unassembled WGS sequence"/>
</dbReference>
<evidence type="ECO:0000313" key="5">
    <source>
        <dbReference type="Proteomes" id="UP000468901"/>
    </source>
</evidence>
<dbReference type="InterPro" id="IPR040079">
    <property type="entry name" value="Glutathione_S-Trfase"/>
</dbReference>
<accession>A0A6N6VLA0</accession>
<dbReference type="SUPFAM" id="SSF47616">
    <property type="entry name" value="GST C-terminal domain-like"/>
    <property type="match status" value="1"/>
</dbReference>